<sequence>MAGCRNQCPAESTTTSMPGSSAAHRSSGWSRKSRLWFSPAPPGALAFSVPFTRNGDQNTDTVASCDGNAHRRNLRSSSPSPSPSPPPGRAPAGLGTRS</sequence>
<name>A0A0A9DLI3_ARUDO</name>
<dbReference type="AlphaFoldDB" id="A0A0A9DLI3"/>
<reference evidence="2" key="2">
    <citation type="journal article" date="2015" name="Data Brief">
        <title>Shoot transcriptome of the giant reed, Arundo donax.</title>
        <authorList>
            <person name="Barrero R.A."/>
            <person name="Guerrero F.D."/>
            <person name="Moolhuijzen P."/>
            <person name="Goolsby J.A."/>
            <person name="Tidwell J."/>
            <person name="Bellgard S.E."/>
            <person name="Bellgard M.I."/>
        </authorList>
    </citation>
    <scope>NUCLEOTIDE SEQUENCE</scope>
    <source>
        <tissue evidence="2">Shoot tissue taken approximately 20 cm above the soil surface</tissue>
    </source>
</reference>
<protein>
    <submittedName>
        <fullName evidence="2">Uncharacterized protein</fullName>
    </submittedName>
</protein>
<dbReference type="EMBL" id="GBRH01211360">
    <property type="protein sequence ID" value="JAD86535.1"/>
    <property type="molecule type" value="Transcribed_RNA"/>
</dbReference>
<evidence type="ECO:0000313" key="2">
    <source>
        <dbReference type="EMBL" id="JAD86535.1"/>
    </source>
</evidence>
<feature type="compositionally biased region" description="Pro residues" evidence="1">
    <location>
        <begin position="80"/>
        <end position="89"/>
    </location>
</feature>
<accession>A0A0A9DLI3</accession>
<feature type="compositionally biased region" description="Polar residues" evidence="1">
    <location>
        <begin position="9"/>
        <end position="30"/>
    </location>
</feature>
<organism evidence="2">
    <name type="scientific">Arundo donax</name>
    <name type="common">Giant reed</name>
    <name type="synonym">Donax arundinaceus</name>
    <dbReference type="NCBI Taxonomy" id="35708"/>
    <lineage>
        <taxon>Eukaryota</taxon>
        <taxon>Viridiplantae</taxon>
        <taxon>Streptophyta</taxon>
        <taxon>Embryophyta</taxon>
        <taxon>Tracheophyta</taxon>
        <taxon>Spermatophyta</taxon>
        <taxon>Magnoliopsida</taxon>
        <taxon>Liliopsida</taxon>
        <taxon>Poales</taxon>
        <taxon>Poaceae</taxon>
        <taxon>PACMAD clade</taxon>
        <taxon>Arundinoideae</taxon>
        <taxon>Arundineae</taxon>
        <taxon>Arundo</taxon>
    </lineage>
</organism>
<reference evidence="2" key="1">
    <citation type="submission" date="2014-09" db="EMBL/GenBank/DDBJ databases">
        <authorList>
            <person name="Magalhaes I.L.F."/>
            <person name="Oliveira U."/>
            <person name="Santos F.R."/>
            <person name="Vidigal T.H.D.A."/>
            <person name="Brescovit A.D."/>
            <person name="Santos A.J."/>
        </authorList>
    </citation>
    <scope>NUCLEOTIDE SEQUENCE</scope>
    <source>
        <tissue evidence="2">Shoot tissue taken approximately 20 cm above the soil surface</tissue>
    </source>
</reference>
<feature type="region of interest" description="Disordered" evidence="1">
    <location>
        <begin position="1"/>
        <end position="98"/>
    </location>
</feature>
<evidence type="ECO:0000256" key="1">
    <source>
        <dbReference type="SAM" id="MobiDB-lite"/>
    </source>
</evidence>
<proteinExistence type="predicted"/>